<proteinExistence type="predicted"/>
<keyword evidence="2" id="KW-0808">Transferase</keyword>
<evidence type="ECO:0000313" key="3">
    <source>
        <dbReference type="Proteomes" id="UP000187495"/>
    </source>
</evidence>
<feature type="domain" description="Glycosyl transferase family 25" evidence="1">
    <location>
        <begin position="2"/>
        <end position="178"/>
    </location>
</feature>
<organism evidence="2 3">
    <name type="scientific">Moraxella cuniculi DSM 21768</name>
    <dbReference type="NCBI Taxonomy" id="1122245"/>
    <lineage>
        <taxon>Bacteria</taxon>
        <taxon>Pseudomonadati</taxon>
        <taxon>Pseudomonadota</taxon>
        <taxon>Gammaproteobacteria</taxon>
        <taxon>Moraxellales</taxon>
        <taxon>Moraxellaceae</taxon>
        <taxon>Moraxella</taxon>
    </lineage>
</organism>
<dbReference type="EMBL" id="FTNU01000014">
    <property type="protein sequence ID" value="SIS01443.1"/>
    <property type="molecule type" value="Genomic_DNA"/>
</dbReference>
<dbReference type="InterPro" id="IPR002654">
    <property type="entry name" value="Glyco_trans_25"/>
</dbReference>
<gene>
    <name evidence="2" type="ORF">SAMN02745664_11444</name>
</gene>
<reference evidence="3" key="1">
    <citation type="submission" date="2017-01" db="EMBL/GenBank/DDBJ databases">
        <authorList>
            <person name="Varghese N."/>
            <person name="Submissions S."/>
        </authorList>
    </citation>
    <scope>NUCLEOTIDE SEQUENCE [LARGE SCALE GENOMIC DNA]</scope>
    <source>
        <strain evidence="3">DSM 21768</strain>
    </source>
</reference>
<dbReference type="GO" id="GO:0016740">
    <property type="term" value="F:transferase activity"/>
    <property type="evidence" value="ECO:0007669"/>
    <property type="project" value="UniProtKB-KW"/>
</dbReference>
<sequence>MKNYVISTDHASERRQHISQEFAAQGIAFEFFTAIIPAQIAELSERFDINLSNNQRLSPEEKACFFSHLSLWQKMLDENIEYMAIFEDDVHLGEKAHLFLNNDDWLDLLDFHLIKLETWQELVHIGKPLLSMHKRDFSRLKSCHVGMAAYIIHKSAIAPILHFIRNLPDHERFAIDHVIFDALLNTLNTWQMHPALAIQADRLLDTNQATKLPSQINQGRKNNSFIYIANDSNAKKLKKFFRRIYRSIGKRTFYQRIPFR</sequence>
<dbReference type="RefSeq" id="WP_076555771.1">
    <property type="nucleotide sequence ID" value="NZ_FTNU01000014.1"/>
</dbReference>
<dbReference type="Pfam" id="PF01755">
    <property type="entry name" value="Glyco_transf_25"/>
    <property type="match status" value="1"/>
</dbReference>
<name>A0A1N7FMC5_9GAMM</name>
<evidence type="ECO:0000259" key="1">
    <source>
        <dbReference type="Pfam" id="PF01755"/>
    </source>
</evidence>
<evidence type="ECO:0000313" key="2">
    <source>
        <dbReference type="EMBL" id="SIS01443.1"/>
    </source>
</evidence>
<dbReference type="CDD" id="cd06532">
    <property type="entry name" value="Glyco_transf_25"/>
    <property type="match status" value="1"/>
</dbReference>
<dbReference type="Proteomes" id="UP000187495">
    <property type="component" value="Unassembled WGS sequence"/>
</dbReference>
<dbReference type="STRING" id="34061.B0189_06160"/>
<accession>A0A1N7FMC5</accession>
<dbReference type="AlphaFoldDB" id="A0A1N7FMC5"/>
<protein>
    <submittedName>
        <fullName evidence="2">Glycosyl transferase, family 25</fullName>
    </submittedName>
</protein>
<keyword evidence="3" id="KW-1185">Reference proteome</keyword>